<feature type="transmembrane region" description="Helical" evidence="1">
    <location>
        <begin position="279"/>
        <end position="296"/>
    </location>
</feature>
<evidence type="ECO:0000256" key="1">
    <source>
        <dbReference type="SAM" id="Phobius"/>
    </source>
</evidence>
<gene>
    <name evidence="2" type="ORF">EAS61_05310</name>
</gene>
<feature type="transmembrane region" description="Helical" evidence="1">
    <location>
        <begin position="121"/>
        <end position="150"/>
    </location>
</feature>
<feature type="transmembrane region" description="Helical" evidence="1">
    <location>
        <begin position="162"/>
        <end position="191"/>
    </location>
</feature>
<dbReference type="EMBL" id="RKMK01000003">
    <property type="protein sequence ID" value="RXH02030.1"/>
    <property type="molecule type" value="Genomic_DNA"/>
</dbReference>
<evidence type="ECO:0000313" key="3">
    <source>
        <dbReference type="Proteomes" id="UP000290174"/>
    </source>
</evidence>
<keyword evidence="1" id="KW-0812">Transmembrane</keyword>
<feature type="transmembrane region" description="Helical" evidence="1">
    <location>
        <begin position="203"/>
        <end position="229"/>
    </location>
</feature>
<evidence type="ECO:0008006" key="4">
    <source>
        <dbReference type="Google" id="ProtNLM"/>
    </source>
</evidence>
<dbReference type="AlphaFoldDB" id="A0A4Q0QXP9"/>
<feature type="transmembrane region" description="Helical" evidence="1">
    <location>
        <begin position="12"/>
        <end position="31"/>
    </location>
</feature>
<dbReference type="Proteomes" id="UP000290174">
    <property type="component" value="Unassembled WGS sequence"/>
</dbReference>
<accession>A0A4Q0QXP9</accession>
<feature type="transmembrane region" description="Helical" evidence="1">
    <location>
        <begin position="76"/>
        <end position="100"/>
    </location>
</feature>
<comment type="caution">
    <text evidence="2">The sequence shown here is derived from an EMBL/GenBank/DDBJ whole genome shotgun (WGS) entry which is preliminary data.</text>
</comment>
<keyword evidence="1" id="KW-1133">Transmembrane helix</keyword>
<name>A0A4Q0QXP9_9BRAD</name>
<feature type="transmembrane region" description="Helical" evidence="1">
    <location>
        <begin position="249"/>
        <end position="267"/>
    </location>
</feature>
<sequence>MLDDKFSAKRRWIVVAAILLAALVIQIPLVLNADLGWLLTANEKILDGRKLGVDLFESNPPLSVYMYMPAVMLSRMTGVAAEFIVIVLVIVEIAGALLMMDRAAAAAKLGARERSISTWSFALLLAILPGAIFGQREHIAVIALTPFVAITALRWRGLDPGWVAIVAGAGAGLAMSIKPFFALVAGLPILLGALRRRSLRPLFTSEACTAAAVVIGYGAVVVALFPAYLSTYAPMVAEAYLPIRREFDSLLPIPIAVIGASIGFLWLFGRETLEMRSDAIPWLGAAIGGAAGFLVQGKGWPYTAFALCLFAIAAPLLQVCTKTVRMLIVIGGLATIVALGLYLSSPAPGFPPLQERVQAVVKQPRLLTITDHIGLGHPLVRQIGGTWVGSSCAQLLAAGAILRENSSHPTEEERAKLEGIINFERRHLLADLRNGRPNVILVDTYLLSTFEFNWLAWANSDPELQKELSHYREIEDVGRVRIFVDQSLQR</sequence>
<feature type="transmembrane region" description="Helical" evidence="1">
    <location>
        <begin position="302"/>
        <end position="319"/>
    </location>
</feature>
<keyword evidence="1" id="KW-0472">Membrane</keyword>
<feature type="transmembrane region" description="Helical" evidence="1">
    <location>
        <begin position="326"/>
        <end position="344"/>
    </location>
</feature>
<reference evidence="2 3" key="1">
    <citation type="submission" date="2018-11" db="EMBL/GenBank/DDBJ databases">
        <title>Bradyrhizobium sp. nov., isolated from effective nodules of peanut in China.</title>
        <authorList>
            <person name="Li Y."/>
        </authorList>
    </citation>
    <scope>NUCLEOTIDE SEQUENCE [LARGE SCALE GENOMIC DNA]</scope>
    <source>
        <strain evidence="2 3">CCBAU 51770</strain>
    </source>
</reference>
<organism evidence="2 3">
    <name type="scientific">Bradyrhizobium zhanjiangense</name>
    <dbReference type="NCBI Taxonomy" id="1325107"/>
    <lineage>
        <taxon>Bacteria</taxon>
        <taxon>Pseudomonadati</taxon>
        <taxon>Pseudomonadota</taxon>
        <taxon>Alphaproteobacteria</taxon>
        <taxon>Hyphomicrobiales</taxon>
        <taxon>Nitrobacteraceae</taxon>
        <taxon>Bradyrhizobium</taxon>
    </lineage>
</organism>
<proteinExistence type="predicted"/>
<protein>
    <recommendedName>
        <fullName evidence="4">Glycosyltransferase RgtA/B/C/D-like domain-containing protein</fullName>
    </recommendedName>
</protein>
<evidence type="ECO:0000313" key="2">
    <source>
        <dbReference type="EMBL" id="RXH02030.1"/>
    </source>
</evidence>